<organism evidence="3 4">
    <name type="scientific">Hanamia caeni</name>
    <dbReference type="NCBI Taxonomy" id="2294116"/>
    <lineage>
        <taxon>Bacteria</taxon>
        <taxon>Pseudomonadati</taxon>
        <taxon>Bacteroidota</taxon>
        <taxon>Chitinophagia</taxon>
        <taxon>Chitinophagales</taxon>
        <taxon>Chitinophagaceae</taxon>
        <taxon>Hanamia</taxon>
    </lineage>
</organism>
<dbReference type="AlphaFoldDB" id="A0A3M9NAI1"/>
<comment type="similarity">
    <text evidence="1">Belongs to the AHA1 family.</text>
</comment>
<dbReference type="InterPro" id="IPR023393">
    <property type="entry name" value="START-like_dom_sf"/>
</dbReference>
<evidence type="ECO:0000259" key="2">
    <source>
        <dbReference type="Pfam" id="PF08327"/>
    </source>
</evidence>
<sequence length="206" mass="23672">MYLVLKVNLSLNNNLFLAIKFRILKLKIVITILSLFLMTGNSQGQAIENTSYKNEAGERVLRIECTIPIKVSDAWQLFTNDEKLKKWIAPLAHIELKSGGYIITNYDSTKGLSDSSSIRLPILSFIDKELLVLKVNLNNHFVKQVKDNDQHLQEIIQFKEIDPTHTKIVSSMTGWGEGADWDKTYNFFAKGNEWTYKELLKNYNSN</sequence>
<dbReference type="Pfam" id="PF08327">
    <property type="entry name" value="AHSA1"/>
    <property type="match status" value="1"/>
</dbReference>
<dbReference type="Proteomes" id="UP000267223">
    <property type="component" value="Unassembled WGS sequence"/>
</dbReference>
<proteinExistence type="inferred from homology"/>
<keyword evidence="4" id="KW-1185">Reference proteome</keyword>
<gene>
    <name evidence="3" type="ORF">EFY79_14005</name>
</gene>
<dbReference type="SUPFAM" id="SSF55961">
    <property type="entry name" value="Bet v1-like"/>
    <property type="match status" value="1"/>
</dbReference>
<feature type="domain" description="Activator of Hsp90 ATPase homologue 1/2-like C-terminal" evidence="2">
    <location>
        <begin position="71"/>
        <end position="199"/>
    </location>
</feature>
<dbReference type="EMBL" id="RJJR01000012">
    <property type="protein sequence ID" value="RNI34799.1"/>
    <property type="molecule type" value="Genomic_DNA"/>
</dbReference>
<protein>
    <recommendedName>
        <fullName evidence="2">Activator of Hsp90 ATPase homologue 1/2-like C-terminal domain-containing protein</fullName>
    </recommendedName>
</protein>
<dbReference type="Gene3D" id="3.30.530.20">
    <property type="match status" value="1"/>
</dbReference>
<comment type="caution">
    <text evidence="3">The sequence shown here is derived from an EMBL/GenBank/DDBJ whole genome shotgun (WGS) entry which is preliminary data.</text>
</comment>
<evidence type="ECO:0000313" key="3">
    <source>
        <dbReference type="EMBL" id="RNI34799.1"/>
    </source>
</evidence>
<evidence type="ECO:0000256" key="1">
    <source>
        <dbReference type="ARBA" id="ARBA00006817"/>
    </source>
</evidence>
<name>A0A3M9NAI1_9BACT</name>
<evidence type="ECO:0000313" key="4">
    <source>
        <dbReference type="Proteomes" id="UP000267223"/>
    </source>
</evidence>
<accession>A0A3M9NAI1</accession>
<dbReference type="InterPro" id="IPR013538">
    <property type="entry name" value="ASHA1/2-like_C"/>
</dbReference>
<reference evidence="3 4" key="1">
    <citation type="submission" date="2018-11" db="EMBL/GenBank/DDBJ databases">
        <title>Draft genome sequence of Ferruginibacter sp. BO-59.</title>
        <authorList>
            <person name="Im W.T."/>
        </authorList>
    </citation>
    <scope>NUCLEOTIDE SEQUENCE [LARGE SCALE GENOMIC DNA]</scope>
    <source>
        <strain evidence="3 4">BO-59</strain>
    </source>
</reference>